<evidence type="ECO:0000313" key="1">
    <source>
        <dbReference type="EMBL" id="CCH76156.1"/>
    </source>
</evidence>
<dbReference type="Proteomes" id="UP000035721">
    <property type="component" value="Unassembled WGS sequence"/>
</dbReference>
<reference evidence="1 2" key="1">
    <citation type="journal article" date="2013" name="ISME J.">
        <title>A metabolic model for members of the genus Tetrasphaera involved in enhanced biological phosphorus removal.</title>
        <authorList>
            <person name="Kristiansen R."/>
            <person name="Nguyen H.T.T."/>
            <person name="Saunders A.M."/>
            <person name="Nielsen J.L."/>
            <person name="Wimmer R."/>
            <person name="Le V.Q."/>
            <person name="McIlroy S.J."/>
            <person name="Petrovski S."/>
            <person name="Seviour R.J."/>
            <person name="Calteau A."/>
            <person name="Nielsen K.L."/>
            <person name="Nielsen P.H."/>
        </authorList>
    </citation>
    <scope>NUCLEOTIDE SEQUENCE [LARGE SCALE GENOMIC DNA]</scope>
    <source>
        <strain evidence="1 2">T1-X7</strain>
    </source>
</reference>
<dbReference type="AlphaFoldDB" id="A0A077LT51"/>
<name>A0A077LT51_9MICO</name>
<evidence type="ECO:0000313" key="2">
    <source>
        <dbReference type="Proteomes" id="UP000035721"/>
    </source>
</evidence>
<comment type="caution">
    <text evidence="1">The sequence shown here is derived from an EMBL/GenBank/DDBJ whole genome shotgun (WGS) entry which is preliminary data.</text>
</comment>
<keyword evidence="2" id="KW-1185">Reference proteome</keyword>
<organism evidence="1 2">
    <name type="scientific">Nostocoides japonicum T1-X7</name>
    <dbReference type="NCBI Taxonomy" id="1194083"/>
    <lineage>
        <taxon>Bacteria</taxon>
        <taxon>Bacillati</taxon>
        <taxon>Actinomycetota</taxon>
        <taxon>Actinomycetes</taxon>
        <taxon>Micrococcales</taxon>
        <taxon>Intrasporangiaceae</taxon>
        <taxon>Nostocoides</taxon>
    </lineage>
</organism>
<proteinExistence type="predicted"/>
<dbReference type="OrthoDB" id="4150457at2"/>
<dbReference type="STRING" id="1194083.BN12_110012"/>
<dbReference type="EMBL" id="CAJB01000013">
    <property type="protein sequence ID" value="CCH76156.1"/>
    <property type="molecule type" value="Genomic_DNA"/>
</dbReference>
<sequence>MTTSGDSLAIHPFDRHRVVAVVDANAVLSAVDHTARTGRPTRLIAMRQGRSFLLYAAENVYAEVYEWMPKFVTGRPGAASLAELTEVYEKRYLPIIRFVRISDTDRDLPRVLSIPDPDDVPSGLLAELLSLMHGVFERQASEAARIRPRRGAHQPIAMGRCPTSAGSSKGAVMRARQ</sequence>
<gene>
    <name evidence="1" type="ORF">BN12_110012</name>
</gene>
<dbReference type="RefSeq" id="WP_048549897.1">
    <property type="nucleotide sequence ID" value="NZ_HF570958.1"/>
</dbReference>
<protein>
    <submittedName>
        <fullName evidence="1">Uncharacterized protein</fullName>
    </submittedName>
</protein>
<accession>A0A077LT51</accession>